<dbReference type="GO" id="GO:0006352">
    <property type="term" value="P:DNA-templated transcription initiation"/>
    <property type="evidence" value="ECO:0007669"/>
    <property type="project" value="InterPro"/>
</dbReference>
<comment type="similarity">
    <text evidence="1">Belongs to the sigma-70 factor family. ECF subfamily.</text>
</comment>
<name>A0A402BIZ9_9CHLR</name>
<dbReference type="InterPro" id="IPR013249">
    <property type="entry name" value="RNA_pol_sigma70_r4_t2"/>
</dbReference>
<keyword evidence="2" id="KW-0805">Transcription regulation</keyword>
<dbReference type="InterPro" id="IPR007627">
    <property type="entry name" value="RNA_pol_sigma70_r2"/>
</dbReference>
<evidence type="ECO:0000259" key="7">
    <source>
        <dbReference type="Pfam" id="PF08281"/>
    </source>
</evidence>
<evidence type="ECO:0000256" key="4">
    <source>
        <dbReference type="ARBA" id="ARBA00023125"/>
    </source>
</evidence>
<proteinExistence type="inferred from homology"/>
<comment type="caution">
    <text evidence="8">The sequence shown here is derived from an EMBL/GenBank/DDBJ whole genome shotgun (WGS) entry which is preliminary data.</text>
</comment>
<evidence type="ECO:0000256" key="3">
    <source>
        <dbReference type="ARBA" id="ARBA00023082"/>
    </source>
</evidence>
<dbReference type="InterPro" id="IPR013324">
    <property type="entry name" value="RNA_pol_sigma_r3/r4-like"/>
</dbReference>
<dbReference type="SUPFAM" id="SSF88659">
    <property type="entry name" value="Sigma3 and sigma4 domains of RNA polymerase sigma factors"/>
    <property type="match status" value="1"/>
</dbReference>
<evidence type="ECO:0000313" key="9">
    <source>
        <dbReference type="Proteomes" id="UP000287171"/>
    </source>
</evidence>
<dbReference type="Proteomes" id="UP000287171">
    <property type="component" value="Unassembled WGS sequence"/>
</dbReference>
<evidence type="ECO:0000256" key="2">
    <source>
        <dbReference type="ARBA" id="ARBA00023015"/>
    </source>
</evidence>
<reference evidence="9" key="1">
    <citation type="submission" date="2018-12" db="EMBL/GenBank/DDBJ databases">
        <title>Tengunoibacter tsumagoiensis gen. nov., sp. nov., Dictyobacter kobayashii sp. nov., D. alpinus sp. nov., and D. joshuensis sp. nov. and description of Dictyobacteraceae fam. nov. within the order Ktedonobacterales isolated from Tengu-no-mugimeshi.</title>
        <authorList>
            <person name="Wang C.M."/>
            <person name="Zheng Y."/>
            <person name="Sakai Y."/>
            <person name="Toyoda A."/>
            <person name="Minakuchi Y."/>
            <person name="Abe K."/>
            <person name="Yokota A."/>
            <person name="Yabe S."/>
        </authorList>
    </citation>
    <scope>NUCLEOTIDE SEQUENCE [LARGE SCALE GENOMIC DNA]</scope>
    <source>
        <strain evidence="9">Uno16</strain>
    </source>
</reference>
<dbReference type="PANTHER" id="PTHR43133">
    <property type="entry name" value="RNA POLYMERASE ECF-TYPE SIGMA FACTO"/>
    <property type="match status" value="1"/>
</dbReference>
<keyword evidence="9" id="KW-1185">Reference proteome</keyword>
<dbReference type="Gene3D" id="1.10.1740.10">
    <property type="match status" value="1"/>
</dbReference>
<feature type="domain" description="RNA polymerase sigma factor 70 region 4 type 2" evidence="7">
    <location>
        <begin position="123"/>
        <end position="169"/>
    </location>
</feature>
<dbReference type="NCBIfam" id="TIGR02937">
    <property type="entry name" value="sigma70-ECF"/>
    <property type="match status" value="1"/>
</dbReference>
<protein>
    <submittedName>
        <fullName evidence="8">RNA polymerase sigma factor</fullName>
    </submittedName>
</protein>
<evidence type="ECO:0000259" key="6">
    <source>
        <dbReference type="Pfam" id="PF04542"/>
    </source>
</evidence>
<keyword evidence="4" id="KW-0238">DNA-binding</keyword>
<evidence type="ECO:0000256" key="1">
    <source>
        <dbReference type="ARBA" id="ARBA00010641"/>
    </source>
</evidence>
<dbReference type="GO" id="GO:0016987">
    <property type="term" value="F:sigma factor activity"/>
    <property type="evidence" value="ECO:0007669"/>
    <property type="project" value="UniProtKB-KW"/>
</dbReference>
<dbReference type="AlphaFoldDB" id="A0A402BIZ9"/>
<dbReference type="GO" id="GO:0003677">
    <property type="term" value="F:DNA binding"/>
    <property type="evidence" value="ECO:0007669"/>
    <property type="project" value="UniProtKB-KW"/>
</dbReference>
<dbReference type="RefSeq" id="WP_126631319.1">
    <property type="nucleotide sequence ID" value="NZ_BIFT01000002.1"/>
</dbReference>
<keyword evidence="5" id="KW-0804">Transcription</keyword>
<accession>A0A402BIZ9</accession>
<organism evidence="8 9">
    <name type="scientific">Dictyobacter alpinus</name>
    <dbReference type="NCBI Taxonomy" id="2014873"/>
    <lineage>
        <taxon>Bacteria</taxon>
        <taxon>Bacillati</taxon>
        <taxon>Chloroflexota</taxon>
        <taxon>Ktedonobacteria</taxon>
        <taxon>Ktedonobacterales</taxon>
        <taxon>Dictyobacteraceae</taxon>
        <taxon>Dictyobacter</taxon>
    </lineage>
</organism>
<evidence type="ECO:0000313" key="8">
    <source>
        <dbReference type="EMBL" id="GCE31343.1"/>
    </source>
</evidence>
<dbReference type="Gene3D" id="1.10.10.10">
    <property type="entry name" value="Winged helix-like DNA-binding domain superfamily/Winged helix DNA-binding domain"/>
    <property type="match status" value="1"/>
</dbReference>
<sequence length="177" mass="20966">MKQSLPTSAENDAFAAELYQCYAQEIFTYLRMHTPTREDAEDLLIDVFLAALEQQNVQDVPAEKQRAYLRRMAQNKTIDLHRRRRRQQVLPIEQVVDALYFDEDQEPEQYAMRTERHALLRSHVQQLPELQRQVLYLRFVNGLRSAEIAHILDKRAGTVRMLLSRTLNTLRSIYEKH</sequence>
<dbReference type="SUPFAM" id="SSF88946">
    <property type="entry name" value="Sigma2 domain of RNA polymerase sigma factors"/>
    <property type="match status" value="1"/>
</dbReference>
<dbReference type="Pfam" id="PF08281">
    <property type="entry name" value="Sigma70_r4_2"/>
    <property type="match status" value="1"/>
</dbReference>
<gene>
    <name evidence="8" type="ORF">KDA_68270</name>
</gene>
<dbReference type="OrthoDB" id="158164at2"/>
<dbReference type="CDD" id="cd06171">
    <property type="entry name" value="Sigma70_r4"/>
    <property type="match status" value="1"/>
</dbReference>
<dbReference type="InterPro" id="IPR013325">
    <property type="entry name" value="RNA_pol_sigma_r2"/>
</dbReference>
<keyword evidence="3" id="KW-0731">Sigma factor</keyword>
<dbReference type="InterPro" id="IPR014284">
    <property type="entry name" value="RNA_pol_sigma-70_dom"/>
</dbReference>
<feature type="domain" description="RNA polymerase sigma-70 region 2" evidence="6">
    <location>
        <begin position="18"/>
        <end position="86"/>
    </location>
</feature>
<dbReference type="PANTHER" id="PTHR43133:SF8">
    <property type="entry name" value="RNA POLYMERASE SIGMA FACTOR HI_1459-RELATED"/>
    <property type="match status" value="1"/>
</dbReference>
<dbReference type="InterPro" id="IPR036388">
    <property type="entry name" value="WH-like_DNA-bd_sf"/>
</dbReference>
<dbReference type="Pfam" id="PF04542">
    <property type="entry name" value="Sigma70_r2"/>
    <property type="match status" value="1"/>
</dbReference>
<dbReference type="EMBL" id="BIFT01000002">
    <property type="protein sequence ID" value="GCE31343.1"/>
    <property type="molecule type" value="Genomic_DNA"/>
</dbReference>
<dbReference type="InterPro" id="IPR039425">
    <property type="entry name" value="RNA_pol_sigma-70-like"/>
</dbReference>
<evidence type="ECO:0000256" key="5">
    <source>
        <dbReference type="ARBA" id="ARBA00023163"/>
    </source>
</evidence>